<comment type="similarity">
    <text evidence="2">Belongs to the acylphosphatase family.</text>
</comment>
<dbReference type="AlphaFoldDB" id="A0A7R9A875"/>
<sequence length="70" mass="8226">MCDKLSLSGWVKNSRTGSIVGKIQGERDKVNEMTMWLSKQGSPGCRIERCEFRNWELIVRPDFRNFSIRF</sequence>
<dbReference type="InterPro" id="IPR020456">
    <property type="entry name" value="Acylphosphatase"/>
</dbReference>
<evidence type="ECO:0000256" key="1">
    <source>
        <dbReference type="PROSITE-ProRule" id="PRU00520"/>
    </source>
</evidence>
<gene>
    <name evidence="4" type="ORF">DSTB1V02_LOCUS9062</name>
</gene>
<dbReference type="SUPFAM" id="SSF54975">
    <property type="entry name" value="Acylphosphatase/BLUF domain-like"/>
    <property type="match status" value="1"/>
</dbReference>
<accession>A0A7R9A875</accession>
<dbReference type="Pfam" id="PF00708">
    <property type="entry name" value="Acylphosphatase"/>
    <property type="match status" value="1"/>
</dbReference>
<dbReference type="Gene3D" id="3.30.70.100">
    <property type="match status" value="1"/>
</dbReference>
<dbReference type="PROSITE" id="PS51160">
    <property type="entry name" value="ACYLPHOSPHATASE_3"/>
    <property type="match status" value="1"/>
</dbReference>
<dbReference type="InterPro" id="IPR036046">
    <property type="entry name" value="Acylphosphatase-like_dom_sf"/>
</dbReference>
<dbReference type="GO" id="GO:0003998">
    <property type="term" value="F:acylphosphatase activity"/>
    <property type="evidence" value="ECO:0007669"/>
    <property type="project" value="InterPro"/>
</dbReference>
<proteinExistence type="inferred from homology"/>
<dbReference type="InterPro" id="IPR001792">
    <property type="entry name" value="Acylphosphatase-like_dom"/>
</dbReference>
<dbReference type="EMBL" id="CAJPEV010002207">
    <property type="protein sequence ID" value="CAG0896107.1"/>
    <property type="molecule type" value="Genomic_DNA"/>
</dbReference>
<evidence type="ECO:0000256" key="2">
    <source>
        <dbReference type="RuleBase" id="RU004168"/>
    </source>
</evidence>
<keyword evidence="5" id="KW-1185">Reference proteome</keyword>
<comment type="caution">
    <text evidence="1">Lacks conserved residue(s) required for the propagation of feature annotation.</text>
</comment>
<evidence type="ECO:0000259" key="3">
    <source>
        <dbReference type="PROSITE" id="PS51160"/>
    </source>
</evidence>
<dbReference type="PANTHER" id="PTHR10029">
    <property type="entry name" value="ACYLPHOSPHATASE"/>
    <property type="match status" value="1"/>
</dbReference>
<name>A0A7R9A875_9CRUS</name>
<dbReference type="PANTHER" id="PTHR10029:SF10">
    <property type="entry name" value="GEO08407P1"/>
    <property type="match status" value="1"/>
</dbReference>
<protein>
    <recommendedName>
        <fullName evidence="3">Acylphosphatase-like domain-containing protein</fullName>
    </recommendedName>
</protein>
<dbReference type="OrthoDB" id="7961613at2759"/>
<dbReference type="Proteomes" id="UP000677054">
    <property type="component" value="Unassembled WGS sequence"/>
</dbReference>
<feature type="domain" description="Acylphosphatase-like" evidence="3">
    <location>
        <begin position="1"/>
        <end position="70"/>
    </location>
</feature>
<evidence type="ECO:0000313" key="5">
    <source>
        <dbReference type="Proteomes" id="UP000677054"/>
    </source>
</evidence>
<evidence type="ECO:0000313" key="4">
    <source>
        <dbReference type="EMBL" id="CAD7249264.1"/>
    </source>
</evidence>
<organism evidence="4">
    <name type="scientific">Darwinula stevensoni</name>
    <dbReference type="NCBI Taxonomy" id="69355"/>
    <lineage>
        <taxon>Eukaryota</taxon>
        <taxon>Metazoa</taxon>
        <taxon>Ecdysozoa</taxon>
        <taxon>Arthropoda</taxon>
        <taxon>Crustacea</taxon>
        <taxon>Oligostraca</taxon>
        <taxon>Ostracoda</taxon>
        <taxon>Podocopa</taxon>
        <taxon>Podocopida</taxon>
        <taxon>Darwinulocopina</taxon>
        <taxon>Darwinuloidea</taxon>
        <taxon>Darwinulidae</taxon>
        <taxon>Darwinula</taxon>
    </lineage>
</organism>
<reference evidence="4" key="1">
    <citation type="submission" date="2020-11" db="EMBL/GenBank/DDBJ databases">
        <authorList>
            <person name="Tran Van P."/>
        </authorList>
    </citation>
    <scope>NUCLEOTIDE SEQUENCE</scope>
</reference>
<dbReference type="PRINTS" id="PR00112">
    <property type="entry name" value="ACYLPHPHTASE"/>
</dbReference>
<dbReference type="EMBL" id="LR901724">
    <property type="protein sequence ID" value="CAD7249264.1"/>
    <property type="molecule type" value="Genomic_DNA"/>
</dbReference>